<dbReference type="RefSeq" id="WP_316870330.1">
    <property type="nucleotide sequence ID" value="NZ_CATWAF010000004.1"/>
</dbReference>
<feature type="compositionally biased region" description="Polar residues" evidence="1">
    <location>
        <begin position="1"/>
        <end position="10"/>
    </location>
</feature>
<evidence type="ECO:0000256" key="1">
    <source>
        <dbReference type="SAM" id="MobiDB-lite"/>
    </source>
</evidence>
<feature type="domain" description="DUF5681" evidence="2">
    <location>
        <begin position="3"/>
        <end position="61"/>
    </location>
</feature>
<proteinExistence type="predicted"/>
<keyword evidence="4" id="KW-1185">Reference proteome</keyword>
<dbReference type="InterPro" id="IPR043736">
    <property type="entry name" value="DUF5681"/>
</dbReference>
<evidence type="ECO:0000313" key="4">
    <source>
        <dbReference type="Proteomes" id="UP001189915"/>
    </source>
</evidence>
<dbReference type="Pfam" id="PF18932">
    <property type="entry name" value="DUF5681"/>
    <property type="match status" value="1"/>
</dbReference>
<sequence length="139" mass="14733">MAFQKGQSGNPAGKPKGAKDKRTALRELLQPHAEQLVQKAVKLALDGDTTALRICIDRIIPAAKAKDSPISLEGLTGSPTEQAQAVVNALTTGALTPDEANSVMTVLTAQMRVIEVDELEKRIAALEAMKDGNQHPIAN</sequence>
<protein>
    <recommendedName>
        <fullName evidence="2">DUF5681 domain-containing protein</fullName>
    </recommendedName>
</protein>
<accession>A0AAD2B3W8</accession>
<evidence type="ECO:0000313" key="3">
    <source>
        <dbReference type="EMBL" id="CAJ0699259.1"/>
    </source>
</evidence>
<name>A0AAD2B3W8_9RALS</name>
<dbReference type="EMBL" id="CATWAF010000004">
    <property type="protein sequence ID" value="CAJ0699259.1"/>
    <property type="molecule type" value="Genomic_DNA"/>
</dbReference>
<dbReference type="Proteomes" id="UP001189915">
    <property type="component" value="Unassembled WGS sequence"/>
</dbReference>
<evidence type="ECO:0000259" key="2">
    <source>
        <dbReference type="Pfam" id="PF18932"/>
    </source>
</evidence>
<organism evidence="3 4">
    <name type="scientific">Ralstonia wenshanensis</name>
    <dbReference type="NCBI Taxonomy" id="2842456"/>
    <lineage>
        <taxon>Bacteria</taxon>
        <taxon>Pseudomonadati</taxon>
        <taxon>Pseudomonadota</taxon>
        <taxon>Betaproteobacteria</taxon>
        <taxon>Burkholderiales</taxon>
        <taxon>Burkholderiaceae</taxon>
        <taxon>Ralstonia</taxon>
    </lineage>
</organism>
<dbReference type="AlphaFoldDB" id="A0AAD2B3W8"/>
<feature type="region of interest" description="Disordered" evidence="1">
    <location>
        <begin position="1"/>
        <end position="20"/>
    </location>
</feature>
<gene>
    <name evidence="3" type="ORF">LMG18091_02889</name>
</gene>
<comment type="caution">
    <text evidence="3">The sequence shown here is derived from an EMBL/GenBank/DDBJ whole genome shotgun (WGS) entry which is preliminary data.</text>
</comment>
<reference evidence="3 4" key="1">
    <citation type="submission" date="2023-07" db="EMBL/GenBank/DDBJ databases">
        <authorList>
            <person name="Peeters C."/>
        </authorList>
    </citation>
    <scope>NUCLEOTIDE SEQUENCE [LARGE SCALE GENOMIC DNA]</scope>
    <source>
        <strain evidence="3 4">LMG 18091</strain>
    </source>
</reference>